<dbReference type="OrthoDB" id="1274915at2"/>
<dbReference type="HOGENOM" id="CLU_2332217_0_0_10"/>
<dbReference type="AlphaFoldDB" id="D7VN27"/>
<organism evidence="1 2">
    <name type="scientific">Sphingobacterium spiritivorum ATCC 33861</name>
    <dbReference type="NCBI Taxonomy" id="525373"/>
    <lineage>
        <taxon>Bacteria</taxon>
        <taxon>Pseudomonadati</taxon>
        <taxon>Bacteroidota</taxon>
        <taxon>Sphingobacteriia</taxon>
        <taxon>Sphingobacteriales</taxon>
        <taxon>Sphingobacteriaceae</taxon>
        <taxon>Sphingobacterium</taxon>
    </lineage>
</organism>
<dbReference type="Proteomes" id="UP000006258">
    <property type="component" value="Unassembled WGS sequence"/>
</dbReference>
<evidence type="ECO:0000313" key="1">
    <source>
        <dbReference type="EMBL" id="EFK57324.1"/>
    </source>
</evidence>
<reference evidence="1" key="1">
    <citation type="submission" date="2010-07" db="EMBL/GenBank/DDBJ databases">
        <authorList>
            <person name="Muzny D."/>
            <person name="Qin X."/>
            <person name="Buhay C."/>
            <person name="Dugan-Rocha S."/>
            <person name="Ding Y."/>
            <person name="Chen G."/>
            <person name="Hawes A."/>
            <person name="Holder M."/>
            <person name="Jhangiani S."/>
            <person name="Johnson A."/>
            <person name="Khan Z."/>
            <person name="Li Z."/>
            <person name="Liu W."/>
            <person name="Liu X."/>
            <person name="Perez L."/>
            <person name="Shen H."/>
            <person name="Wang Q."/>
            <person name="Watt J."/>
            <person name="Xi L."/>
            <person name="Xin Y."/>
            <person name="Zhou J."/>
            <person name="Deng J."/>
            <person name="Jiang H."/>
            <person name="Liu Y."/>
            <person name="Qu J."/>
            <person name="Song X.-Z."/>
            <person name="Zhang L."/>
            <person name="Villasana D."/>
            <person name="Johnson A."/>
            <person name="Liu J."/>
            <person name="Liyanage D."/>
            <person name="Lorensuhewa L."/>
            <person name="Robinson T."/>
            <person name="Song A."/>
            <person name="Song B.-B."/>
            <person name="Dinh H."/>
            <person name="Thornton R."/>
            <person name="Coyle M."/>
            <person name="Francisco L."/>
            <person name="Jackson L."/>
            <person name="Javaid M."/>
            <person name="Korchina V."/>
            <person name="Kovar C."/>
            <person name="Mata R."/>
            <person name="Mathew T."/>
            <person name="Ngo R."/>
            <person name="Nguyen L."/>
            <person name="Nguyen N."/>
            <person name="Okwuonu G."/>
            <person name="Ongeri F."/>
            <person name="Pham C."/>
            <person name="Simmons D."/>
            <person name="Wilczek-Boney K."/>
            <person name="Hale W."/>
            <person name="Jakkamsetti A."/>
            <person name="Pham P."/>
            <person name="Ruth R."/>
            <person name="San Lucas F."/>
            <person name="Warren J."/>
            <person name="Zhang J."/>
            <person name="Zhao Z."/>
            <person name="Zhou C."/>
            <person name="Zhu D."/>
            <person name="Lee S."/>
            <person name="Bess C."/>
            <person name="Blankenburg K."/>
            <person name="Forbes L."/>
            <person name="Fu Q."/>
            <person name="Gubbala S."/>
            <person name="Hirani K."/>
            <person name="Jayaseelan J.C."/>
            <person name="Lara F."/>
            <person name="Munidasa M."/>
            <person name="Palculict T."/>
            <person name="Patil S."/>
            <person name="Pu L.-L."/>
            <person name="Saada N."/>
            <person name="Tang L."/>
            <person name="Weissenberger G."/>
            <person name="Zhu Y."/>
            <person name="Hemphill L."/>
            <person name="Shang Y."/>
            <person name="Youmans B."/>
            <person name="Ayvaz T."/>
            <person name="Ross M."/>
            <person name="Santibanez J."/>
            <person name="Aqrawi P."/>
            <person name="Gross S."/>
            <person name="Joshi V."/>
            <person name="Fowler G."/>
            <person name="Nazareth L."/>
            <person name="Reid J."/>
            <person name="Worley K."/>
            <person name="Petrosino J."/>
            <person name="Highlander S."/>
            <person name="Gibbs R."/>
        </authorList>
    </citation>
    <scope>NUCLEOTIDE SEQUENCE [LARGE SCALE GENOMIC DNA]</scope>
    <source>
        <strain evidence="1">ATCC 33861</strain>
    </source>
</reference>
<protein>
    <submittedName>
        <fullName evidence="1">Uncharacterized protein</fullName>
    </submittedName>
</protein>
<comment type="caution">
    <text evidence="1">The sequence shown here is derived from an EMBL/GenBank/DDBJ whole genome shotgun (WGS) entry which is preliminary data.</text>
</comment>
<dbReference type="STRING" id="525373.HMPREF0766_12397"/>
<proteinExistence type="predicted"/>
<evidence type="ECO:0000313" key="2">
    <source>
        <dbReference type="Proteomes" id="UP000006258"/>
    </source>
</evidence>
<dbReference type="EMBL" id="ACHA02000011">
    <property type="protein sequence ID" value="EFK57324.1"/>
    <property type="molecule type" value="Genomic_DNA"/>
</dbReference>
<gene>
    <name evidence="1" type="ORF">HMPREF0766_12397</name>
</gene>
<sequence>MEFKGTKDQWLIDGNFDMSDNYRKFIRDSKGNILFDVSTLLDGQNNKKKIKEAHANAQLVIKAPEMLEMLNHILALAKCGNIVEAYKIEELIKAATKI</sequence>
<dbReference type="RefSeq" id="WP_002992927.1">
    <property type="nucleotide sequence ID" value="NZ_GL379770.1"/>
</dbReference>
<accession>D7VN27</accession>
<keyword evidence="2" id="KW-1185">Reference proteome</keyword>
<name>D7VN27_SPHSI</name>
<dbReference type="GeneID" id="95428000"/>